<dbReference type="EnsemblMetazoa" id="ADIR000015-RA">
    <property type="protein sequence ID" value="ADIR000015-PA"/>
    <property type="gene ID" value="ADIR000015"/>
</dbReference>
<dbReference type="VEuPathDB" id="VectorBase:ADIR000015"/>
<dbReference type="InterPro" id="IPR039144">
    <property type="entry name" value="Aveugle-like_SAM_dom"/>
</dbReference>
<accession>A0A182MXB2</accession>
<dbReference type="SMART" id="SM00454">
    <property type="entry name" value="SAM"/>
    <property type="match status" value="1"/>
</dbReference>
<dbReference type="Proteomes" id="UP000075884">
    <property type="component" value="Unassembled WGS sequence"/>
</dbReference>
<dbReference type="STRING" id="7168.A0A182MXB2"/>
<keyword evidence="4" id="KW-1185">Reference proteome</keyword>
<dbReference type="CDD" id="cd09510">
    <property type="entry name" value="SAM_aveugle-like"/>
    <property type="match status" value="1"/>
</dbReference>
<evidence type="ECO:0000256" key="1">
    <source>
        <dbReference type="SAM" id="MobiDB-lite"/>
    </source>
</evidence>
<organism evidence="3 4">
    <name type="scientific">Anopheles dirus</name>
    <dbReference type="NCBI Taxonomy" id="7168"/>
    <lineage>
        <taxon>Eukaryota</taxon>
        <taxon>Metazoa</taxon>
        <taxon>Ecdysozoa</taxon>
        <taxon>Arthropoda</taxon>
        <taxon>Hexapoda</taxon>
        <taxon>Insecta</taxon>
        <taxon>Pterygota</taxon>
        <taxon>Neoptera</taxon>
        <taxon>Endopterygota</taxon>
        <taxon>Diptera</taxon>
        <taxon>Nematocera</taxon>
        <taxon>Culicoidea</taxon>
        <taxon>Culicidae</taxon>
        <taxon>Anophelinae</taxon>
        <taxon>Anopheles</taxon>
    </lineage>
</organism>
<dbReference type="PANTHER" id="PTHR20843:SF0">
    <property type="entry name" value="PROTEIN AVEUGLE"/>
    <property type="match status" value="1"/>
</dbReference>
<dbReference type="InterPro" id="IPR001660">
    <property type="entry name" value="SAM"/>
</dbReference>
<feature type="domain" description="SAM" evidence="2">
    <location>
        <begin position="26"/>
        <end position="93"/>
    </location>
</feature>
<dbReference type="PANTHER" id="PTHR20843">
    <property type="entry name" value="STERILE ALPHA MOTIF DOMAIN CONTAINING PROTEIN 10"/>
    <property type="match status" value="1"/>
</dbReference>
<feature type="compositionally biased region" description="Acidic residues" evidence="1">
    <location>
        <begin position="190"/>
        <end position="201"/>
    </location>
</feature>
<name>A0A182MXB2_9DIPT</name>
<protein>
    <submittedName>
        <fullName evidence="3">SAM domain-containing protein</fullName>
    </submittedName>
</protein>
<dbReference type="PROSITE" id="PS50105">
    <property type="entry name" value="SAM_DOMAIN"/>
    <property type="match status" value="1"/>
</dbReference>
<dbReference type="InterPro" id="IPR052268">
    <property type="entry name" value="SAM_domain-containing_protein"/>
</dbReference>
<dbReference type="AlphaFoldDB" id="A0A182MXB2"/>
<evidence type="ECO:0000259" key="2">
    <source>
        <dbReference type="PROSITE" id="PS50105"/>
    </source>
</evidence>
<proteinExistence type="predicted"/>
<reference evidence="4" key="1">
    <citation type="submission" date="2013-03" db="EMBL/GenBank/DDBJ databases">
        <title>The Genome Sequence of Anopheles dirus WRAIR2.</title>
        <authorList>
            <consortium name="The Broad Institute Genomics Platform"/>
            <person name="Neafsey D.E."/>
            <person name="Walton C."/>
            <person name="Walker B."/>
            <person name="Young S.K."/>
            <person name="Zeng Q."/>
            <person name="Gargeya S."/>
            <person name="Fitzgerald M."/>
            <person name="Haas B."/>
            <person name="Abouelleil A."/>
            <person name="Allen A.W."/>
            <person name="Alvarado L."/>
            <person name="Arachchi H.M."/>
            <person name="Berlin A.M."/>
            <person name="Chapman S.B."/>
            <person name="Gainer-Dewar J."/>
            <person name="Goldberg J."/>
            <person name="Griggs A."/>
            <person name="Gujja S."/>
            <person name="Hansen M."/>
            <person name="Howarth C."/>
            <person name="Imamovic A."/>
            <person name="Ireland A."/>
            <person name="Larimer J."/>
            <person name="McCowan C."/>
            <person name="Murphy C."/>
            <person name="Pearson M."/>
            <person name="Poon T.W."/>
            <person name="Priest M."/>
            <person name="Roberts A."/>
            <person name="Saif S."/>
            <person name="Shea T."/>
            <person name="Sisk P."/>
            <person name="Sykes S."/>
            <person name="Wortman J."/>
            <person name="Nusbaum C."/>
            <person name="Birren B."/>
        </authorList>
    </citation>
    <scope>NUCLEOTIDE SEQUENCE [LARGE SCALE GENOMIC DNA]</scope>
    <source>
        <strain evidence="4">WRAIR2</strain>
    </source>
</reference>
<dbReference type="SUPFAM" id="SSF47769">
    <property type="entry name" value="SAM/Pointed domain"/>
    <property type="match status" value="1"/>
</dbReference>
<feature type="region of interest" description="Disordered" evidence="1">
    <location>
        <begin position="189"/>
        <end position="208"/>
    </location>
</feature>
<dbReference type="Gene3D" id="1.10.150.50">
    <property type="entry name" value="Transcription Factor, Ets-1"/>
    <property type="match status" value="1"/>
</dbReference>
<evidence type="ECO:0000313" key="3">
    <source>
        <dbReference type="EnsemblMetazoa" id="ADIR000015-PA"/>
    </source>
</evidence>
<dbReference type="GO" id="GO:0009898">
    <property type="term" value="C:cytoplasmic side of plasma membrane"/>
    <property type="evidence" value="ECO:0007669"/>
    <property type="project" value="TreeGrafter"/>
</dbReference>
<sequence>MVEETIPVPKTVVKTKTARPKPVYMWTVADTLKWLRRHCNERCAQYQEVFQRHEITGRALLRITDEQTLRRMGIDDEKDRDDILREIIKQRLKTDIMEIRDMELMNNVYQNSWAWFAELRVIMRRFFGRIDTSDVDDGFTERAGDGGGGEEDGSVRLTPAFGSPRFASLPLSFAVGTFVVEVGDATRDVDVDEDDDGDGEEDISRTSRDVALSGSTIFALNRHELGKQRPEAGGLTTA</sequence>
<evidence type="ECO:0000313" key="4">
    <source>
        <dbReference type="Proteomes" id="UP000075884"/>
    </source>
</evidence>
<dbReference type="GO" id="GO:0007169">
    <property type="term" value="P:cell surface receptor protein tyrosine kinase signaling pathway"/>
    <property type="evidence" value="ECO:0007669"/>
    <property type="project" value="TreeGrafter"/>
</dbReference>
<dbReference type="InterPro" id="IPR013761">
    <property type="entry name" value="SAM/pointed_sf"/>
</dbReference>
<dbReference type="Pfam" id="PF07647">
    <property type="entry name" value="SAM_2"/>
    <property type="match status" value="1"/>
</dbReference>
<reference evidence="3" key="2">
    <citation type="submission" date="2020-05" db="UniProtKB">
        <authorList>
            <consortium name="EnsemblMetazoa"/>
        </authorList>
    </citation>
    <scope>IDENTIFICATION</scope>
    <source>
        <strain evidence="3">WRAIR2</strain>
    </source>
</reference>